<feature type="compositionally biased region" description="Polar residues" evidence="4">
    <location>
        <begin position="1"/>
        <end position="12"/>
    </location>
</feature>
<feature type="compositionally biased region" description="Low complexity" evidence="4">
    <location>
        <begin position="74"/>
        <end position="83"/>
    </location>
</feature>
<evidence type="ECO:0000313" key="7">
    <source>
        <dbReference type="Proteomes" id="UP000510647"/>
    </source>
</evidence>
<dbReference type="AlphaFoldDB" id="A0A7H9HZF9"/>
<evidence type="ECO:0000256" key="2">
    <source>
        <dbReference type="ARBA" id="ARBA00022853"/>
    </source>
</evidence>
<evidence type="ECO:0000256" key="3">
    <source>
        <dbReference type="ARBA" id="ARBA00023242"/>
    </source>
</evidence>
<name>A0A7H9HZF9_9SACH</name>
<dbReference type="GO" id="GO:0006325">
    <property type="term" value="P:chromatin organization"/>
    <property type="evidence" value="ECO:0007669"/>
    <property type="project" value="UniProtKB-KW"/>
</dbReference>
<dbReference type="OrthoDB" id="4070541at2759"/>
<feature type="compositionally biased region" description="Gly residues" evidence="4">
    <location>
        <begin position="41"/>
        <end position="58"/>
    </location>
</feature>
<dbReference type="Proteomes" id="UP000510647">
    <property type="component" value="Chromosome 7"/>
</dbReference>
<accession>A0A7H9HZF9</accession>
<evidence type="ECO:0000256" key="4">
    <source>
        <dbReference type="SAM" id="MobiDB-lite"/>
    </source>
</evidence>
<evidence type="ECO:0000259" key="5">
    <source>
        <dbReference type="Pfam" id="PF11488"/>
    </source>
</evidence>
<sequence length="293" mass="32933">MSYPNDSGNSANGPYHGSNRDVPEQSGNSNRFNDFSSYRGGHSGRGYYKGSGRSGPYGDGSDVSGPGASGTHQSYSSYSNYRNDYYHSGRGDHNRYYNGRSNSAHQFYGQSGRRYGQPEHQYNYQGNTRRASEGYRGGRGNANYNARYKSVSKPYMPRDSHRHSPHPHDSGSNTPTDQYNRNHSKPSTDAKPINEEPSLQPSPYTSVKKRFEQGESGFLYLTDLDKSTDDPAELAKIRQTLREGERLDKDLESHSLKLLKTELELELLTTQCERDALNVQLTQEKLDSLLMEG</sequence>
<comment type="subcellular location">
    <subcellularLocation>
        <location evidence="1">Nucleus</location>
    </subcellularLocation>
</comment>
<feature type="domain" description="Transcription regulator LGE1 helical region" evidence="5">
    <location>
        <begin position="217"/>
        <end position="290"/>
    </location>
</feature>
<proteinExistence type="predicted"/>
<feature type="compositionally biased region" description="Polar residues" evidence="4">
    <location>
        <begin position="25"/>
        <end position="35"/>
    </location>
</feature>
<keyword evidence="2" id="KW-0156">Chromatin regulator</keyword>
<keyword evidence="3" id="KW-0539">Nucleus</keyword>
<feature type="compositionally biased region" description="Polar residues" evidence="4">
    <location>
        <begin position="171"/>
        <end position="185"/>
    </location>
</feature>
<evidence type="ECO:0000256" key="1">
    <source>
        <dbReference type="ARBA" id="ARBA00004123"/>
    </source>
</evidence>
<feature type="region of interest" description="Disordered" evidence="4">
    <location>
        <begin position="1"/>
        <end position="204"/>
    </location>
</feature>
<organism evidence="6 7">
    <name type="scientific">Torulaspora globosa</name>
    <dbReference type="NCBI Taxonomy" id="48254"/>
    <lineage>
        <taxon>Eukaryota</taxon>
        <taxon>Fungi</taxon>
        <taxon>Dikarya</taxon>
        <taxon>Ascomycota</taxon>
        <taxon>Saccharomycotina</taxon>
        <taxon>Saccharomycetes</taxon>
        <taxon>Saccharomycetales</taxon>
        <taxon>Saccharomycetaceae</taxon>
        <taxon>Torulaspora</taxon>
    </lineage>
</organism>
<feature type="compositionally biased region" description="Basic and acidic residues" evidence="4">
    <location>
        <begin position="84"/>
        <end position="95"/>
    </location>
</feature>
<dbReference type="EMBL" id="CP059273">
    <property type="protein sequence ID" value="QLQ81872.1"/>
    <property type="molecule type" value="Genomic_DNA"/>
</dbReference>
<feature type="compositionally biased region" description="Polar residues" evidence="4">
    <location>
        <begin position="120"/>
        <end position="129"/>
    </location>
</feature>
<keyword evidence="7" id="KW-1185">Reference proteome</keyword>
<gene>
    <name evidence="6" type="ORF">HG537_0G01260</name>
</gene>
<dbReference type="InterPro" id="IPR021581">
    <property type="entry name" value="Tscrpt_reg_Lge1"/>
</dbReference>
<reference evidence="6 7" key="1">
    <citation type="submission" date="2020-06" db="EMBL/GenBank/DDBJ databases">
        <title>The yeast mating-type switching endonuclease HO is a domesticated member of an unorthodox homing genetic element family.</title>
        <authorList>
            <person name="Coughlan A.Y."/>
            <person name="Lombardi L."/>
            <person name="Braun-Galleani S."/>
            <person name="Martos A.R."/>
            <person name="Galeote V."/>
            <person name="Bigey F."/>
            <person name="Dequin S."/>
            <person name="Byrne K.P."/>
            <person name="Wolfe K.H."/>
        </authorList>
    </citation>
    <scope>NUCLEOTIDE SEQUENCE [LARGE SCALE GENOMIC DNA]</scope>
    <source>
        <strain evidence="6 7">CBS2947</strain>
    </source>
</reference>
<evidence type="ECO:0000313" key="6">
    <source>
        <dbReference type="EMBL" id="QLQ81872.1"/>
    </source>
</evidence>
<dbReference type="Pfam" id="PF11488">
    <property type="entry name" value="Lge1"/>
    <property type="match status" value="1"/>
</dbReference>
<protein>
    <recommendedName>
        <fullName evidence="5">Transcription regulator LGE1 helical region domain-containing protein</fullName>
    </recommendedName>
</protein>
<dbReference type="GO" id="GO:0005634">
    <property type="term" value="C:nucleus"/>
    <property type="evidence" value="ECO:0007669"/>
    <property type="project" value="UniProtKB-SubCell"/>
</dbReference>
<dbReference type="CDD" id="cd22897">
    <property type="entry name" value="Lge1"/>
    <property type="match status" value="1"/>
</dbReference>
<feature type="compositionally biased region" description="Polar residues" evidence="4">
    <location>
        <begin position="99"/>
        <end position="109"/>
    </location>
</feature>